<keyword evidence="3" id="KW-1185">Reference proteome</keyword>
<dbReference type="Pfam" id="PF08268">
    <property type="entry name" value="FBA_3"/>
    <property type="match status" value="1"/>
</dbReference>
<gene>
    <name evidence="2" type="ORF">JRO89_XS06G0091500</name>
</gene>
<dbReference type="InterPro" id="IPR036047">
    <property type="entry name" value="F-box-like_dom_sf"/>
</dbReference>
<feature type="domain" description="F-box" evidence="1">
    <location>
        <begin position="33"/>
        <end position="73"/>
    </location>
</feature>
<dbReference type="EMBL" id="JAFEMO010000006">
    <property type="protein sequence ID" value="KAH7569033.1"/>
    <property type="molecule type" value="Genomic_DNA"/>
</dbReference>
<evidence type="ECO:0000313" key="2">
    <source>
        <dbReference type="EMBL" id="KAH7569033.1"/>
    </source>
</evidence>
<dbReference type="SUPFAM" id="SSF81383">
    <property type="entry name" value="F-box domain"/>
    <property type="match status" value="1"/>
</dbReference>
<dbReference type="Pfam" id="PF00646">
    <property type="entry name" value="F-box"/>
    <property type="match status" value="1"/>
</dbReference>
<reference evidence="2 3" key="1">
    <citation type="submission" date="2021-02" db="EMBL/GenBank/DDBJ databases">
        <title>Plant Genome Project.</title>
        <authorList>
            <person name="Zhang R.-G."/>
        </authorList>
    </citation>
    <scope>NUCLEOTIDE SEQUENCE [LARGE SCALE GENOMIC DNA]</scope>
    <source>
        <tissue evidence="2">Leaves</tissue>
    </source>
</reference>
<dbReference type="SMART" id="SM00256">
    <property type="entry name" value="FBOX"/>
    <property type="match status" value="1"/>
</dbReference>
<comment type="caution">
    <text evidence="2">The sequence shown here is derived from an EMBL/GenBank/DDBJ whole genome shotgun (WGS) entry which is preliminary data.</text>
</comment>
<proteinExistence type="predicted"/>
<dbReference type="CDD" id="cd22157">
    <property type="entry name" value="F-box_AtFBW1-like"/>
    <property type="match status" value="1"/>
</dbReference>
<dbReference type="PANTHER" id="PTHR31111:SF125">
    <property type="entry name" value="F-BOX PROTEIN CPR30-LIKE"/>
    <property type="match status" value="1"/>
</dbReference>
<dbReference type="PROSITE" id="PS50181">
    <property type="entry name" value="FBOX"/>
    <property type="match status" value="1"/>
</dbReference>
<accession>A0ABQ8HXK2</accession>
<evidence type="ECO:0000259" key="1">
    <source>
        <dbReference type="PROSITE" id="PS50181"/>
    </source>
</evidence>
<dbReference type="Proteomes" id="UP000827721">
    <property type="component" value="Unassembled WGS sequence"/>
</dbReference>
<sequence length="367" mass="43223">MKKDQRDVSVLLFLKTRNQDVVIGKLCSRKQFLPHEIIFEILSWLPAESLLRFKCVCKEWYYLIQDRDFIKKHLSRTPLLMVYDEDERAGLSISGTIQETFTRIDHVSGVILEKGDLSHNYRIRNPITRQILFLPDPHKGTVEISIYRCQSTYEFKLVSIYRDKKTSGMQGFEVLTIDVDDKWRSLKLPGSQECRMNLEILRKTHKAIYYDDGTDFYGDVYCLDVETECFFINTLPQGLFSDLSKVLAVDWDGCLAYADIVEEKLNVIVLEDYRKHRWSQRKIIVPLAFLREIQITDDNFLAPVIFHSNKLYFLLLDDKLFVYDIQLRKITETNPVSWENKSLYTMRHSLVTFKDMQPEKIPPATDF</sequence>
<evidence type="ECO:0000313" key="3">
    <source>
        <dbReference type="Proteomes" id="UP000827721"/>
    </source>
</evidence>
<dbReference type="PANTHER" id="PTHR31111">
    <property type="entry name" value="BNAA05G37150D PROTEIN-RELATED"/>
    <property type="match status" value="1"/>
</dbReference>
<organism evidence="2 3">
    <name type="scientific">Xanthoceras sorbifolium</name>
    <dbReference type="NCBI Taxonomy" id="99658"/>
    <lineage>
        <taxon>Eukaryota</taxon>
        <taxon>Viridiplantae</taxon>
        <taxon>Streptophyta</taxon>
        <taxon>Embryophyta</taxon>
        <taxon>Tracheophyta</taxon>
        <taxon>Spermatophyta</taxon>
        <taxon>Magnoliopsida</taxon>
        <taxon>eudicotyledons</taxon>
        <taxon>Gunneridae</taxon>
        <taxon>Pentapetalae</taxon>
        <taxon>rosids</taxon>
        <taxon>malvids</taxon>
        <taxon>Sapindales</taxon>
        <taxon>Sapindaceae</taxon>
        <taxon>Xanthoceroideae</taxon>
        <taxon>Xanthoceras</taxon>
    </lineage>
</organism>
<dbReference type="InterPro" id="IPR013187">
    <property type="entry name" value="F-box-assoc_dom_typ3"/>
</dbReference>
<dbReference type="InterPro" id="IPR001810">
    <property type="entry name" value="F-box_dom"/>
</dbReference>
<name>A0ABQ8HXK2_9ROSI</name>
<protein>
    <recommendedName>
        <fullName evidence="1">F-box domain-containing protein</fullName>
    </recommendedName>
</protein>
<dbReference type="Gene3D" id="1.20.1280.50">
    <property type="match status" value="1"/>
</dbReference>